<reference evidence="1 2" key="1">
    <citation type="submission" date="2016-10" db="EMBL/GenBank/DDBJ databases">
        <title>Genome sequence of the basidiomycete white-rot fungus Trametes pubescens.</title>
        <authorList>
            <person name="Makela M.R."/>
            <person name="Granchi Z."/>
            <person name="Peng M."/>
            <person name="De Vries R.P."/>
            <person name="Grigoriev I."/>
            <person name="Riley R."/>
            <person name="Hilden K."/>
        </authorList>
    </citation>
    <scope>NUCLEOTIDE SEQUENCE [LARGE SCALE GENOMIC DNA]</scope>
    <source>
        <strain evidence="1 2">FBCC735</strain>
    </source>
</reference>
<evidence type="ECO:0000313" key="2">
    <source>
        <dbReference type="Proteomes" id="UP000184267"/>
    </source>
</evidence>
<organism evidence="1 2">
    <name type="scientific">Trametes pubescens</name>
    <name type="common">White-rot fungus</name>
    <dbReference type="NCBI Taxonomy" id="154538"/>
    <lineage>
        <taxon>Eukaryota</taxon>
        <taxon>Fungi</taxon>
        <taxon>Dikarya</taxon>
        <taxon>Basidiomycota</taxon>
        <taxon>Agaricomycotina</taxon>
        <taxon>Agaricomycetes</taxon>
        <taxon>Polyporales</taxon>
        <taxon>Polyporaceae</taxon>
        <taxon>Trametes</taxon>
    </lineage>
</organism>
<comment type="caution">
    <text evidence="1">The sequence shown here is derived from an EMBL/GenBank/DDBJ whole genome shotgun (WGS) entry which is preliminary data.</text>
</comment>
<keyword evidence="2" id="KW-1185">Reference proteome</keyword>
<dbReference type="EMBL" id="MNAD01001693">
    <property type="protein sequence ID" value="OJT02199.1"/>
    <property type="molecule type" value="Genomic_DNA"/>
</dbReference>
<gene>
    <name evidence="1" type="ORF">TRAPUB_7314</name>
</gene>
<protein>
    <submittedName>
        <fullName evidence="1">Uncharacterized protein</fullName>
    </submittedName>
</protein>
<proteinExistence type="predicted"/>
<accession>A0A1M2V3L2</accession>
<name>A0A1M2V3L2_TRAPU</name>
<dbReference type="OrthoDB" id="1470350at2759"/>
<sequence length="106" mass="11763">MESQSLEIISRKKHACHGRDTPVYQAVEVEITMTALREERVYGMRPVVGAVDRGNVHNQGGRAAKDMALPFWKPIRALNGSVMTEVPVPNETMLLPYLTGGDTNKQ</sequence>
<dbReference type="Proteomes" id="UP000184267">
    <property type="component" value="Unassembled WGS sequence"/>
</dbReference>
<dbReference type="AlphaFoldDB" id="A0A1M2V3L2"/>
<evidence type="ECO:0000313" key="1">
    <source>
        <dbReference type="EMBL" id="OJT02199.1"/>
    </source>
</evidence>